<sequence length="47" mass="5505">TDSRRNISRTRKILEFLNYYRNVRECGIYTSYAKKLACSCSYGLFGS</sequence>
<protein>
    <submittedName>
        <fullName evidence="1">Uncharacterized protein</fullName>
    </submittedName>
</protein>
<dbReference type="EMBL" id="CAJVCH010187442">
    <property type="protein sequence ID" value="CAG7729989.1"/>
    <property type="molecule type" value="Genomic_DNA"/>
</dbReference>
<evidence type="ECO:0000313" key="1">
    <source>
        <dbReference type="EMBL" id="CAG7729989.1"/>
    </source>
</evidence>
<evidence type="ECO:0000313" key="2">
    <source>
        <dbReference type="Proteomes" id="UP000708208"/>
    </source>
</evidence>
<accession>A0A8J2K2G6</accession>
<keyword evidence="2" id="KW-1185">Reference proteome</keyword>
<proteinExistence type="predicted"/>
<gene>
    <name evidence="1" type="ORF">AFUS01_LOCUS18669</name>
</gene>
<comment type="caution">
    <text evidence="1">The sequence shown here is derived from an EMBL/GenBank/DDBJ whole genome shotgun (WGS) entry which is preliminary data.</text>
</comment>
<organism evidence="1 2">
    <name type="scientific">Allacma fusca</name>
    <dbReference type="NCBI Taxonomy" id="39272"/>
    <lineage>
        <taxon>Eukaryota</taxon>
        <taxon>Metazoa</taxon>
        <taxon>Ecdysozoa</taxon>
        <taxon>Arthropoda</taxon>
        <taxon>Hexapoda</taxon>
        <taxon>Collembola</taxon>
        <taxon>Symphypleona</taxon>
        <taxon>Sminthuridae</taxon>
        <taxon>Allacma</taxon>
    </lineage>
</organism>
<feature type="non-terminal residue" evidence="1">
    <location>
        <position position="1"/>
    </location>
</feature>
<reference evidence="1" key="1">
    <citation type="submission" date="2021-06" db="EMBL/GenBank/DDBJ databases">
        <authorList>
            <person name="Hodson N. C."/>
            <person name="Mongue J. A."/>
            <person name="Jaron S. K."/>
        </authorList>
    </citation>
    <scope>NUCLEOTIDE SEQUENCE</scope>
</reference>
<dbReference type="AlphaFoldDB" id="A0A8J2K2G6"/>
<dbReference type="Proteomes" id="UP000708208">
    <property type="component" value="Unassembled WGS sequence"/>
</dbReference>
<name>A0A8J2K2G6_9HEXA</name>